<evidence type="ECO:0000256" key="4">
    <source>
        <dbReference type="ARBA" id="ARBA00022989"/>
    </source>
</evidence>
<keyword evidence="4 6" id="KW-1133">Transmembrane helix</keyword>
<reference evidence="7" key="1">
    <citation type="submission" date="2023-06" db="EMBL/GenBank/DDBJ databases">
        <authorList>
            <person name="Jiang Y."/>
            <person name="Liu Q."/>
        </authorList>
    </citation>
    <scope>NUCLEOTIDE SEQUENCE</scope>
    <source>
        <strain evidence="7">CGMCC 1.12089</strain>
    </source>
</reference>
<evidence type="ECO:0000256" key="2">
    <source>
        <dbReference type="ARBA" id="ARBA00022519"/>
    </source>
</evidence>
<dbReference type="Proteomes" id="UP001174908">
    <property type="component" value="Unassembled WGS sequence"/>
</dbReference>
<dbReference type="NCBIfam" id="TIGR04409">
    <property type="entry name" value="LptC_YrbK"/>
    <property type="match status" value="1"/>
</dbReference>
<dbReference type="InterPro" id="IPR026265">
    <property type="entry name" value="LptC"/>
</dbReference>
<keyword evidence="3 6" id="KW-0812">Transmembrane</keyword>
<keyword evidence="5 6" id="KW-0472">Membrane</keyword>
<dbReference type="InterPro" id="IPR010664">
    <property type="entry name" value="LipoPS_assembly_LptC-rel"/>
</dbReference>
<keyword evidence="1" id="KW-1003">Cell membrane</keyword>
<dbReference type="PANTHER" id="PTHR37481">
    <property type="entry name" value="LIPOPOLYSACCHARIDE EXPORT SYSTEM PROTEIN LPTC"/>
    <property type="match status" value="1"/>
</dbReference>
<keyword evidence="2" id="KW-0997">Cell inner membrane</keyword>
<organism evidence="7 8">
    <name type="scientific">Variovorax dokdonensis</name>
    <dbReference type="NCBI Taxonomy" id="344883"/>
    <lineage>
        <taxon>Bacteria</taxon>
        <taxon>Pseudomonadati</taxon>
        <taxon>Pseudomonadota</taxon>
        <taxon>Betaproteobacteria</taxon>
        <taxon>Burkholderiales</taxon>
        <taxon>Comamonadaceae</taxon>
        <taxon>Variovorax</taxon>
    </lineage>
</organism>
<dbReference type="InterPro" id="IPR052363">
    <property type="entry name" value="LPS_export_LptC"/>
</dbReference>
<sequence length="210" mass="23211">MPNWLRIALDRLTIYLPVVLAAVLALGTYWLVRTAPKISQPGTAVAPAHEPDYFMQDFVVKRFMPNGDLRSELRGTEGRHYPDTDTLEVDQVRLRSISPTGLVTHASANRGLSNADGSEIQLFGDAVVVRDPARDPDGKLQPRMEFRSEFLWAFTDQERVTSNKPVTLIRGADTFTADSMDYDKITGVANLKGRVRGLIHPPAPRGGAAQ</sequence>
<name>A0ABT7N9F0_9BURK</name>
<gene>
    <name evidence="7" type="primary">lptC</name>
    <name evidence="7" type="ORF">QTH91_08700</name>
</gene>
<protein>
    <submittedName>
        <fullName evidence="7">LPS export ABC transporter periplasmic protein LptC</fullName>
    </submittedName>
</protein>
<evidence type="ECO:0000313" key="7">
    <source>
        <dbReference type="EMBL" id="MDM0044556.1"/>
    </source>
</evidence>
<evidence type="ECO:0000313" key="8">
    <source>
        <dbReference type="Proteomes" id="UP001174908"/>
    </source>
</evidence>
<feature type="transmembrane region" description="Helical" evidence="6">
    <location>
        <begin position="12"/>
        <end position="32"/>
    </location>
</feature>
<dbReference type="PANTHER" id="PTHR37481:SF1">
    <property type="entry name" value="LIPOPOLYSACCHARIDE EXPORT SYSTEM PROTEIN LPTC"/>
    <property type="match status" value="1"/>
</dbReference>
<evidence type="ECO:0000256" key="6">
    <source>
        <dbReference type="SAM" id="Phobius"/>
    </source>
</evidence>
<proteinExistence type="predicted"/>
<evidence type="ECO:0000256" key="3">
    <source>
        <dbReference type="ARBA" id="ARBA00022692"/>
    </source>
</evidence>
<evidence type="ECO:0000256" key="1">
    <source>
        <dbReference type="ARBA" id="ARBA00022475"/>
    </source>
</evidence>
<comment type="caution">
    <text evidence="7">The sequence shown here is derived from an EMBL/GenBank/DDBJ whole genome shotgun (WGS) entry which is preliminary data.</text>
</comment>
<dbReference type="EMBL" id="JASZYV010000002">
    <property type="protein sequence ID" value="MDM0044556.1"/>
    <property type="molecule type" value="Genomic_DNA"/>
</dbReference>
<accession>A0ABT7N9F0</accession>
<dbReference type="Gene3D" id="2.60.450.10">
    <property type="entry name" value="Lipopolysaccharide (LPS) transport protein A like domain"/>
    <property type="match status" value="1"/>
</dbReference>
<dbReference type="Pfam" id="PF06835">
    <property type="entry name" value="LptC"/>
    <property type="match status" value="1"/>
</dbReference>
<evidence type="ECO:0000256" key="5">
    <source>
        <dbReference type="ARBA" id="ARBA00023136"/>
    </source>
</evidence>
<keyword evidence="8" id="KW-1185">Reference proteome</keyword>